<gene>
    <name evidence="2" type="ORF">ACFSDA_14330</name>
</gene>
<evidence type="ECO:0000313" key="3">
    <source>
        <dbReference type="Proteomes" id="UP001597280"/>
    </source>
</evidence>
<dbReference type="NCBIfam" id="TIGR03033">
    <property type="entry name" value="phage_rel_nuc"/>
    <property type="match status" value="1"/>
</dbReference>
<organism evidence="2 3">
    <name type="scientific">Brachybacterium rhamnosum</name>
    <dbReference type="NCBI Taxonomy" id="173361"/>
    <lineage>
        <taxon>Bacteria</taxon>
        <taxon>Bacillati</taxon>
        <taxon>Actinomycetota</taxon>
        <taxon>Actinomycetes</taxon>
        <taxon>Micrococcales</taxon>
        <taxon>Dermabacteraceae</taxon>
        <taxon>Brachybacterium</taxon>
    </lineage>
</organism>
<dbReference type="PANTHER" id="PTHR46609:SF6">
    <property type="entry name" value="EXONUCLEASE, PHAGE-TYPE_RECB, C-TERMINAL DOMAIN-CONTAINING PROTEIN-RELATED"/>
    <property type="match status" value="1"/>
</dbReference>
<reference evidence="3" key="1">
    <citation type="journal article" date="2019" name="Int. J. Syst. Evol. Microbiol.">
        <title>The Global Catalogue of Microorganisms (GCM) 10K type strain sequencing project: providing services to taxonomists for standard genome sequencing and annotation.</title>
        <authorList>
            <consortium name="The Broad Institute Genomics Platform"/>
            <consortium name="The Broad Institute Genome Sequencing Center for Infectious Disease"/>
            <person name="Wu L."/>
            <person name="Ma J."/>
        </authorList>
    </citation>
    <scope>NUCLEOTIDE SEQUENCE [LARGE SCALE GENOMIC DNA]</scope>
    <source>
        <strain evidence="3">JCM 11650</strain>
    </source>
</reference>
<dbReference type="PANTHER" id="PTHR46609">
    <property type="entry name" value="EXONUCLEASE, PHAGE-TYPE/RECB, C-TERMINAL DOMAIN-CONTAINING PROTEIN"/>
    <property type="match status" value="1"/>
</dbReference>
<feature type="domain" description="YqaJ viral recombinase" evidence="1">
    <location>
        <begin position="28"/>
        <end position="172"/>
    </location>
</feature>
<evidence type="ECO:0000259" key="1">
    <source>
        <dbReference type="Pfam" id="PF09588"/>
    </source>
</evidence>
<keyword evidence="3" id="KW-1185">Reference proteome</keyword>
<dbReference type="InterPro" id="IPR017482">
    <property type="entry name" value="Lambda-type_endonuclease"/>
</dbReference>
<dbReference type="InterPro" id="IPR011335">
    <property type="entry name" value="Restrct_endonuc-II-like"/>
</dbReference>
<comment type="caution">
    <text evidence="2">The sequence shown here is derived from an EMBL/GenBank/DDBJ whole genome shotgun (WGS) entry which is preliminary data.</text>
</comment>
<dbReference type="InterPro" id="IPR019080">
    <property type="entry name" value="YqaJ_viral_recombinase"/>
</dbReference>
<accession>A0ABW4Q1F7</accession>
<proteinExistence type="predicted"/>
<protein>
    <submittedName>
        <fullName evidence="2">Lambda-exonuclease family protein</fullName>
    </submittedName>
</protein>
<dbReference type="Proteomes" id="UP001597280">
    <property type="component" value="Unassembled WGS sequence"/>
</dbReference>
<dbReference type="Gene3D" id="3.90.320.10">
    <property type="match status" value="1"/>
</dbReference>
<dbReference type="InterPro" id="IPR051703">
    <property type="entry name" value="NF-kappa-B_Signaling_Reg"/>
</dbReference>
<name>A0ABW4Q1F7_9MICO</name>
<dbReference type="RefSeq" id="WP_343905616.1">
    <property type="nucleotide sequence ID" value="NZ_BAAAIS010000003.1"/>
</dbReference>
<sequence length="347" mass="38066">MTAPDRMRGLAGVLVLPAQDYQRDRRLWLTARRMGLGASETAAVLGLSAWATPLSVYLSKVDTSDVVDEAPSIAAQIGTDMEDMVARWTVREWPELGKIGPTPGLLVHPDHGWMFATLDRLLYPRGTTGADPLGVLEVKTTSRWNYEKNWVDGVPPAYVQVQVQQQLAVSGLDTAWVACWVRDDTPEKALKEPYRIDADPAVHAQLIEYAGTWWKEHVVAQRPPSASFADAPRMNELHVPNLDADPVVADDELELAVGRWLDAKNRAKAATDDATAAEVAMKDAMVHAGSNAIARGDGQLLVTWKANKPGRRLDTKALEADHPDLVARYKKTTPGAVVLRPVKGYDD</sequence>
<dbReference type="InterPro" id="IPR011604">
    <property type="entry name" value="PDDEXK-like_dom_sf"/>
</dbReference>
<dbReference type="Pfam" id="PF09588">
    <property type="entry name" value="YqaJ"/>
    <property type="match status" value="1"/>
</dbReference>
<dbReference type="SUPFAM" id="SSF52980">
    <property type="entry name" value="Restriction endonuclease-like"/>
    <property type="match status" value="1"/>
</dbReference>
<evidence type="ECO:0000313" key="2">
    <source>
        <dbReference type="EMBL" id="MFD1836244.1"/>
    </source>
</evidence>
<dbReference type="EMBL" id="JBHUFL010000003">
    <property type="protein sequence ID" value="MFD1836244.1"/>
    <property type="molecule type" value="Genomic_DNA"/>
</dbReference>